<reference evidence="2 3" key="1">
    <citation type="journal article" date="2020" name="Genome Biol. Evol.">
        <title>Comparative genomics of Sclerotiniaceae.</title>
        <authorList>
            <person name="Valero Jimenez C.A."/>
            <person name="Steentjes M."/>
            <person name="Scholten O.E."/>
            <person name="Van Kan J.A.L."/>
        </authorList>
    </citation>
    <scope>NUCLEOTIDE SEQUENCE [LARGE SCALE GENOMIC DNA]</scope>
    <source>
        <strain evidence="2 3">MUCL 94</strain>
    </source>
</reference>
<name>A0A9P5LTC2_9HELO</name>
<gene>
    <name evidence="2" type="ORF">EAE97_008446</name>
</gene>
<feature type="compositionally biased region" description="Polar residues" evidence="1">
    <location>
        <begin position="216"/>
        <end position="234"/>
    </location>
</feature>
<dbReference type="AlphaFoldDB" id="A0A9P5LTC2"/>
<evidence type="ECO:0000256" key="1">
    <source>
        <dbReference type="SAM" id="MobiDB-lite"/>
    </source>
</evidence>
<evidence type="ECO:0000313" key="2">
    <source>
        <dbReference type="EMBL" id="KAF7934086.1"/>
    </source>
</evidence>
<feature type="region of interest" description="Disordered" evidence="1">
    <location>
        <begin position="213"/>
        <end position="238"/>
    </location>
</feature>
<keyword evidence="3" id="KW-1185">Reference proteome</keyword>
<protein>
    <submittedName>
        <fullName evidence="2">Uncharacterized protein</fullName>
    </submittedName>
</protein>
<evidence type="ECO:0000313" key="3">
    <source>
        <dbReference type="Proteomes" id="UP000710849"/>
    </source>
</evidence>
<dbReference type="GeneID" id="62152034"/>
<dbReference type="RefSeq" id="XP_038730043.1">
    <property type="nucleotide sequence ID" value="XM_038878961.1"/>
</dbReference>
<proteinExistence type="predicted"/>
<sequence>MRGRRKTDAGVERSDKKFVNKMRDIPAGHTVILVSTGLDGISNNPKSWVELKFAYPHVKTLVALEEKRQGPAIAQGPDWYTTTHRRFLIFPLYQLILAINGALTDCNAAISFAACMNEASIKRGCLAALGTRGRSGDRTQQYERAMLPYLRCPRKDCGLTLTSFSFEIHARDMHGHRHRGPIWEKVAYNKRTHGSIEHSDLYIRRSEVSDEPVASIDTSCSSPSNVSLGPNTHQDTSDDELSLMDLDQNNSFPQLLVAQSKQEITHKSLPLKSQSVVSEKKKSRKEIDLTDETSNETKSKGELEARSAVIDLSIRSCVATFRIGKYSDRTINDDALFLTLLNNKWEKLRLTDQVKVFLFKAMKAKTESVIRDVDAETHSFQDSDLPLQHILRLIAISKISTCAKKDKIGAEIAQVRCDFELHNLVEEAGIAADPTEILKKGNPVDIRKAIYYNKLAKMNFLRIEGSLVI</sequence>
<accession>A0A9P5LTC2</accession>
<feature type="region of interest" description="Disordered" evidence="1">
    <location>
        <begin position="272"/>
        <end position="302"/>
    </location>
</feature>
<organism evidence="2 3">
    <name type="scientific">Botrytis byssoidea</name>
    <dbReference type="NCBI Taxonomy" id="139641"/>
    <lineage>
        <taxon>Eukaryota</taxon>
        <taxon>Fungi</taxon>
        <taxon>Dikarya</taxon>
        <taxon>Ascomycota</taxon>
        <taxon>Pezizomycotina</taxon>
        <taxon>Leotiomycetes</taxon>
        <taxon>Helotiales</taxon>
        <taxon>Sclerotiniaceae</taxon>
        <taxon>Botrytis</taxon>
    </lineage>
</organism>
<dbReference type="Proteomes" id="UP000710849">
    <property type="component" value="Unassembled WGS sequence"/>
</dbReference>
<dbReference type="EMBL" id="RCSW01000018">
    <property type="protein sequence ID" value="KAF7934086.1"/>
    <property type="molecule type" value="Genomic_DNA"/>
</dbReference>
<comment type="caution">
    <text evidence="2">The sequence shown here is derived from an EMBL/GenBank/DDBJ whole genome shotgun (WGS) entry which is preliminary data.</text>
</comment>